<dbReference type="Proteomes" id="UP001372834">
    <property type="component" value="Unassembled WGS sequence"/>
</dbReference>
<organism evidence="1 2">
    <name type="scientific">Polyplax serrata</name>
    <name type="common">Common mouse louse</name>
    <dbReference type="NCBI Taxonomy" id="468196"/>
    <lineage>
        <taxon>Eukaryota</taxon>
        <taxon>Metazoa</taxon>
        <taxon>Ecdysozoa</taxon>
        <taxon>Arthropoda</taxon>
        <taxon>Hexapoda</taxon>
        <taxon>Insecta</taxon>
        <taxon>Pterygota</taxon>
        <taxon>Neoptera</taxon>
        <taxon>Paraneoptera</taxon>
        <taxon>Psocodea</taxon>
        <taxon>Troctomorpha</taxon>
        <taxon>Phthiraptera</taxon>
        <taxon>Anoplura</taxon>
        <taxon>Polyplacidae</taxon>
        <taxon>Polyplax</taxon>
    </lineage>
</organism>
<reference evidence="1 2" key="1">
    <citation type="submission" date="2023-10" db="EMBL/GenBank/DDBJ databases">
        <title>Genomes of two closely related lineages of the louse Polyplax serrata with different host specificities.</title>
        <authorList>
            <person name="Martinu J."/>
            <person name="Tarabai H."/>
            <person name="Stefka J."/>
            <person name="Hypsa V."/>
        </authorList>
    </citation>
    <scope>NUCLEOTIDE SEQUENCE [LARGE SCALE GENOMIC DNA]</scope>
    <source>
        <strain evidence="1">HR10_N</strain>
    </source>
</reference>
<dbReference type="AlphaFoldDB" id="A0AAN8SA18"/>
<proteinExistence type="predicted"/>
<protein>
    <submittedName>
        <fullName evidence="1">Uncharacterized protein</fullName>
    </submittedName>
</protein>
<feature type="non-terminal residue" evidence="1">
    <location>
        <position position="1"/>
    </location>
</feature>
<comment type="caution">
    <text evidence="1">The sequence shown here is derived from an EMBL/GenBank/DDBJ whole genome shotgun (WGS) entry which is preliminary data.</text>
</comment>
<evidence type="ECO:0000313" key="2">
    <source>
        <dbReference type="Proteomes" id="UP001372834"/>
    </source>
</evidence>
<accession>A0AAN8SA18</accession>
<dbReference type="EMBL" id="JAWJWE010000004">
    <property type="protein sequence ID" value="KAK6637105.1"/>
    <property type="molecule type" value="Genomic_DNA"/>
</dbReference>
<gene>
    <name evidence="1" type="ORF">RUM43_010779</name>
</gene>
<evidence type="ECO:0000313" key="1">
    <source>
        <dbReference type="EMBL" id="KAK6637105.1"/>
    </source>
</evidence>
<name>A0AAN8SA18_POLSC</name>
<sequence>ERGGVRSTTGPTRCRGSYKIKNGKTELFNDLFYLVKCALSKSLNQSVLNGKKSKVLHKWALDDSKL</sequence>